<feature type="domain" description="Aminoglycoside phosphotransferase" evidence="1">
    <location>
        <begin position="71"/>
        <end position="301"/>
    </location>
</feature>
<dbReference type="InterPro" id="IPR051678">
    <property type="entry name" value="AGP_Transferase"/>
</dbReference>
<evidence type="ECO:0000313" key="3">
    <source>
        <dbReference type="Proteomes" id="UP000229370"/>
    </source>
</evidence>
<protein>
    <recommendedName>
        <fullName evidence="1">Aminoglycoside phosphotransferase domain-containing protein</fullName>
    </recommendedName>
</protein>
<proteinExistence type="predicted"/>
<dbReference type="InterPro" id="IPR002575">
    <property type="entry name" value="Aminoglycoside_PTrfase"/>
</dbReference>
<accession>A0A2M8GNK9</accession>
<reference evidence="3" key="1">
    <citation type="submission" date="2017-09" db="EMBL/GenBank/DDBJ databases">
        <title>Depth-based differentiation of microbial function through sediment-hosted aquifers and enrichment of novel symbionts in the deep terrestrial subsurface.</title>
        <authorList>
            <person name="Probst A.J."/>
            <person name="Ladd B."/>
            <person name="Jarett J.K."/>
            <person name="Geller-Mcgrath D.E."/>
            <person name="Sieber C.M.K."/>
            <person name="Emerson J.B."/>
            <person name="Anantharaman K."/>
            <person name="Thomas B.C."/>
            <person name="Malmstrom R."/>
            <person name="Stieglmeier M."/>
            <person name="Klingl A."/>
            <person name="Woyke T."/>
            <person name="Ryan C.M."/>
            <person name="Banfield J.F."/>
        </authorList>
    </citation>
    <scope>NUCLEOTIDE SEQUENCE [LARGE SCALE GENOMIC DNA]</scope>
</reference>
<evidence type="ECO:0000259" key="1">
    <source>
        <dbReference type="Pfam" id="PF01636"/>
    </source>
</evidence>
<dbReference type="EMBL" id="PFQK01000022">
    <property type="protein sequence ID" value="PJC82141.1"/>
    <property type="molecule type" value="Genomic_DNA"/>
</dbReference>
<dbReference type="Gene3D" id="3.30.200.150">
    <property type="match status" value="1"/>
</dbReference>
<dbReference type="PANTHER" id="PTHR21310:SF15">
    <property type="entry name" value="AMINOGLYCOSIDE PHOSPHOTRANSFERASE DOMAIN-CONTAINING PROTEIN"/>
    <property type="match status" value="1"/>
</dbReference>
<dbReference type="SUPFAM" id="SSF56112">
    <property type="entry name" value="Protein kinase-like (PK-like)"/>
    <property type="match status" value="1"/>
</dbReference>
<dbReference type="Proteomes" id="UP000229370">
    <property type="component" value="Unassembled WGS sequence"/>
</dbReference>
<name>A0A2M8GNK9_9BACT</name>
<evidence type="ECO:0000313" key="2">
    <source>
        <dbReference type="EMBL" id="PJC82141.1"/>
    </source>
</evidence>
<organism evidence="2 3">
    <name type="scientific">Candidatus Roizmanbacteria bacterium CG_4_8_14_3_um_filter_36_10</name>
    <dbReference type="NCBI Taxonomy" id="1974834"/>
    <lineage>
        <taxon>Bacteria</taxon>
        <taxon>Candidatus Roizmaniibacteriota</taxon>
    </lineage>
</organism>
<sequence>MKIDFSDRTNMFYWQTNRPLTAEETKRIFLERHERLDKETLKQIVYHGMTTAKYKDKDTQIKEAQPIIKQGSVNSVIPVVLQSGRKIILRIHPKGVKNGYFWVEKVATSLAKKQGVPTYKTICVDDSQKIVPFDFMILSPVEGKPIQNINLLNSPLEQKLVTETGKYAALIHKIIPQGFGFFLNKQAKETNTLIGQYPSFEEHIFAALLIDLKFLADNQVLTIDQSDKIERLFENSNTLIVCQRGSLIHNDIADWNELSDGKKITGIMDWDECFSGDPMMEVAAYNLFFGEPRITWFRDGYSQISQLENNEDKFQLFKLRYLISKMHLRKKRLQVDFSPTMKQNLVRGMQAMKEVFKYFKF</sequence>
<dbReference type="PANTHER" id="PTHR21310">
    <property type="entry name" value="AMINOGLYCOSIDE PHOSPHOTRANSFERASE-RELATED-RELATED"/>
    <property type="match status" value="1"/>
</dbReference>
<dbReference type="AlphaFoldDB" id="A0A2M8GNK9"/>
<dbReference type="InterPro" id="IPR011009">
    <property type="entry name" value="Kinase-like_dom_sf"/>
</dbReference>
<dbReference type="Pfam" id="PF01636">
    <property type="entry name" value="APH"/>
    <property type="match status" value="1"/>
</dbReference>
<gene>
    <name evidence="2" type="ORF">CO007_00905</name>
</gene>
<dbReference type="Gene3D" id="3.90.1200.10">
    <property type="match status" value="1"/>
</dbReference>
<comment type="caution">
    <text evidence="2">The sequence shown here is derived from an EMBL/GenBank/DDBJ whole genome shotgun (WGS) entry which is preliminary data.</text>
</comment>